<dbReference type="Pfam" id="PF17932">
    <property type="entry name" value="TetR_C_24"/>
    <property type="match status" value="1"/>
</dbReference>
<dbReference type="AlphaFoldDB" id="A0A7M4DE11"/>
<evidence type="ECO:0000256" key="2">
    <source>
        <dbReference type="ARBA" id="ARBA00023125"/>
    </source>
</evidence>
<sequence>MSESAESAAGSGAVVAGSRREEILAAAADLFARHGFRGVSIYDIGAAVGISGPALYRHFRSKGALLSEMLVSISATLLSEGRRRSEAAEDPTAALAALVDWHIEFALDHLPLITIQYRDLDSLAEADRDEVRRLQREYVEIWVRLILELYPEVEAPTARSGAHAVFGLINSTPHSARLARADMEALLRIMALAALAGVATTV</sequence>
<dbReference type="PANTHER" id="PTHR30055">
    <property type="entry name" value="HTH-TYPE TRANSCRIPTIONAL REGULATOR RUTR"/>
    <property type="match status" value="1"/>
</dbReference>
<dbReference type="InterPro" id="IPR001647">
    <property type="entry name" value="HTH_TetR"/>
</dbReference>
<name>A0A7M4DE11_9MICO</name>
<keyword evidence="7" id="KW-1185">Reference proteome</keyword>
<dbReference type="Pfam" id="PF00440">
    <property type="entry name" value="TetR_N"/>
    <property type="match status" value="1"/>
</dbReference>
<dbReference type="PROSITE" id="PS01081">
    <property type="entry name" value="HTH_TETR_1"/>
    <property type="match status" value="1"/>
</dbReference>
<organism evidence="6 7">
    <name type="scientific">Occultella aeris</name>
    <dbReference type="NCBI Taxonomy" id="2761496"/>
    <lineage>
        <taxon>Bacteria</taxon>
        <taxon>Bacillati</taxon>
        <taxon>Actinomycetota</taxon>
        <taxon>Actinomycetes</taxon>
        <taxon>Micrococcales</taxon>
        <taxon>Ruaniaceae</taxon>
        <taxon>Occultella</taxon>
    </lineage>
</organism>
<evidence type="ECO:0000256" key="3">
    <source>
        <dbReference type="ARBA" id="ARBA00023163"/>
    </source>
</evidence>
<dbReference type="InterPro" id="IPR036271">
    <property type="entry name" value="Tet_transcr_reg_TetR-rel_C_sf"/>
</dbReference>
<dbReference type="Proteomes" id="UP000419743">
    <property type="component" value="Unassembled WGS sequence"/>
</dbReference>
<gene>
    <name evidence="6" type="primary">kstR2_2</name>
    <name evidence="6" type="ORF">HALOF300_00351</name>
</gene>
<evidence type="ECO:0000256" key="1">
    <source>
        <dbReference type="ARBA" id="ARBA00023015"/>
    </source>
</evidence>
<dbReference type="GO" id="GO:0000976">
    <property type="term" value="F:transcription cis-regulatory region binding"/>
    <property type="evidence" value="ECO:0007669"/>
    <property type="project" value="TreeGrafter"/>
</dbReference>
<dbReference type="PRINTS" id="PR00455">
    <property type="entry name" value="HTHTETR"/>
</dbReference>
<dbReference type="Gene3D" id="1.10.10.60">
    <property type="entry name" value="Homeodomain-like"/>
    <property type="match status" value="1"/>
</dbReference>
<proteinExistence type="predicted"/>
<evidence type="ECO:0000313" key="6">
    <source>
        <dbReference type="EMBL" id="VZO35125.1"/>
    </source>
</evidence>
<dbReference type="RefSeq" id="WP_156738925.1">
    <property type="nucleotide sequence ID" value="NZ_CACRYJ010000006.1"/>
</dbReference>
<feature type="DNA-binding region" description="H-T-H motif" evidence="4">
    <location>
        <begin position="40"/>
        <end position="59"/>
    </location>
</feature>
<keyword evidence="1" id="KW-0805">Transcription regulation</keyword>
<dbReference type="FunFam" id="1.10.10.60:FF:000141">
    <property type="entry name" value="TetR family transcriptional regulator"/>
    <property type="match status" value="1"/>
</dbReference>
<dbReference type="GO" id="GO:0003700">
    <property type="term" value="F:DNA-binding transcription factor activity"/>
    <property type="evidence" value="ECO:0007669"/>
    <property type="project" value="TreeGrafter"/>
</dbReference>
<accession>A0A7M4DE11</accession>
<evidence type="ECO:0000256" key="4">
    <source>
        <dbReference type="PROSITE-ProRule" id="PRU00335"/>
    </source>
</evidence>
<reference evidence="6 7" key="1">
    <citation type="submission" date="2019-11" db="EMBL/GenBank/DDBJ databases">
        <authorList>
            <person name="Criscuolo A."/>
        </authorList>
    </citation>
    <scope>NUCLEOTIDE SEQUENCE [LARGE SCALE GENOMIC DNA]</scope>
    <source>
        <strain evidence="6">CIP111667</strain>
    </source>
</reference>
<evidence type="ECO:0000259" key="5">
    <source>
        <dbReference type="PROSITE" id="PS50977"/>
    </source>
</evidence>
<keyword evidence="2 4" id="KW-0238">DNA-binding</keyword>
<dbReference type="InterPro" id="IPR023772">
    <property type="entry name" value="DNA-bd_HTH_TetR-type_CS"/>
</dbReference>
<evidence type="ECO:0000313" key="7">
    <source>
        <dbReference type="Proteomes" id="UP000419743"/>
    </source>
</evidence>
<dbReference type="PROSITE" id="PS50977">
    <property type="entry name" value="HTH_TETR_2"/>
    <property type="match status" value="1"/>
</dbReference>
<protein>
    <submittedName>
        <fullName evidence="6">HTH-type transcriptional repressor KstR2</fullName>
    </submittedName>
</protein>
<comment type="caution">
    <text evidence="6">The sequence shown here is derived from an EMBL/GenBank/DDBJ whole genome shotgun (WGS) entry which is preliminary data.</text>
</comment>
<feature type="domain" description="HTH tetR-type" evidence="5">
    <location>
        <begin position="17"/>
        <end position="77"/>
    </location>
</feature>
<dbReference type="PANTHER" id="PTHR30055:SF237">
    <property type="entry name" value="TRANSCRIPTIONAL REPRESSOR MCE3R"/>
    <property type="match status" value="1"/>
</dbReference>
<keyword evidence="3" id="KW-0804">Transcription</keyword>
<dbReference type="InterPro" id="IPR041490">
    <property type="entry name" value="KstR2_TetR_C"/>
</dbReference>
<dbReference type="Gene3D" id="1.10.357.10">
    <property type="entry name" value="Tetracycline Repressor, domain 2"/>
    <property type="match status" value="1"/>
</dbReference>
<dbReference type="SUPFAM" id="SSF48498">
    <property type="entry name" value="Tetracyclin repressor-like, C-terminal domain"/>
    <property type="match status" value="1"/>
</dbReference>
<dbReference type="GO" id="GO:0045892">
    <property type="term" value="P:negative regulation of DNA-templated transcription"/>
    <property type="evidence" value="ECO:0007669"/>
    <property type="project" value="UniProtKB-ARBA"/>
</dbReference>
<dbReference type="EMBL" id="CACRYJ010000006">
    <property type="protein sequence ID" value="VZO35125.1"/>
    <property type="molecule type" value="Genomic_DNA"/>
</dbReference>
<dbReference type="InterPro" id="IPR009057">
    <property type="entry name" value="Homeodomain-like_sf"/>
</dbReference>
<dbReference type="SUPFAM" id="SSF46689">
    <property type="entry name" value="Homeodomain-like"/>
    <property type="match status" value="1"/>
</dbReference>
<dbReference type="InterPro" id="IPR050109">
    <property type="entry name" value="HTH-type_TetR-like_transc_reg"/>
</dbReference>